<reference evidence="1 2" key="1">
    <citation type="journal article" date="2014" name="Mol. Plant">
        <title>Chromosome Scale Genome Assembly and Transcriptome Profiling of Nannochloropsis gaditana in Nitrogen Depletion.</title>
        <authorList>
            <person name="Corteggiani Carpinelli E."/>
            <person name="Telatin A."/>
            <person name="Vitulo N."/>
            <person name="Forcato C."/>
            <person name="D'Angelo M."/>
            <person name="Schiavon R."/>
            <person name="Vezzi A."/>
            <person name="Giacometti G.M."/>
            <person name="Morosinotto T."/>
            <person name="Valle G."/>
        </authorList>
    </citation>
    <scope>NUCLEOTIDE SEQUENCE [LARGE SCALE GENOMIC DNA]</scope>
    <source>
        <strain evidence="1 2">B-31</strain>
    </source>
</reference>
<keyword evidence="2" id="KW-1185">Reference proteome</keyword>
<dbReference type="Proteomes" id="UP000019335">
    <property type="component" value="Chromosome 5"/>
</dbReference>
<comment type="caution">
    <text evidence="1">The sequence shown here is derived from an EMBL/GenBank/DDBJ whole genome shotgun (WGS) entry which is preliminary data.</text>
</comment>
<gene>
    <name evidence="1" type="ORF">Naga_101161g2</name>
</gene>
<evidence type="ECO:0000313" key="2">
    <source>
        <dbReference type="Proteomes" id="UP000019335"/>
    </source>
</evidence>
<dbReference type="AlphaFoldDB" id="W7TMQ3"/>
<evidence type="ECO:0000313" key="1">
    <source>
        <dbReference type="EMBL" id="EWM28380.1"/>
    </source>
</evidence>
<sequence length="115" mass="13001">MHTKLDAFGACVYLLYGLDLHRGLLMLSRIVFNQLYGKRSADRSDICLVEPADGLFVSVCVCAGPKRATEMGKNGIVPPELHVESITFGRIYIPKKRAEVSRLIRHFYIESVVYR</sequence>
<accession>W7TMQ3</accession>
<proteinExistence type="predicted"/>
<organism evidence="1 2">
    <name type="scientific">Nannochloropsis gaditana</name>
    <dbReference type="NCBI Taxonomy" id="72520"/>
    <lineage>
        <taxon>Eukaryota</taxon>
        <taxon>Sar</taxon>
        <taxon>Stramenopiles</taxon>
        <taxon>Ochrophyta</taxon>
        <taxon>Eustigmatophyceae</taxon>
        <taxon>Eustigmatales</taxon>
        <taxon>Monodopsidaceae</taxon>
        <taxon>Nannochloropsis</taxon>
    </lineage>
</organism>
<protein>
    <submittedName>
        <fullName evidence="1">Uncharacterized protein</fullName>
    </submittedName>
</protein>
<dbReference type="EMBL" id="AZIL01000322">
    <property type="protein sequence ID" value="EWM28380.1"/>
    <property type="molecule type" value="Genomic_DNA"/>
</dbReference>
<name>W7TMQ3_9STRA</name>